<keyword evidence="2" id="KW-0539">Nucleus</keyword>
<dbReference type="GO" id="GO:0009611">
    <property type="term" value="P:response to wounding"/>
    <property type="evidence" value="ECO:0007669"/>
    <property type="project" value="UniProtKB-UniRule"/>
</dbReference>
<dbReference type="PROSITE" id="PS51320">
    <property type="entry name" value="TIFY"/>
    <property type="match status" value="1"/>
</dbReference>
<evidence type="ECO:0000256" key="2">
    <source>
        <dbReference type="RuleBase" id="RU369065"/>
    </source>
</evidence>
<dbReference type="Pfam" id="PF09425">
    <property type="entry name" value="Jas_motif"/>
    <property type="match status" value="1"/>
</dbReference>
<keyword evidence="6" id="KW-1185">Reference proteome</keyword>
<sequence>MQLPFDGGRSARAAEKPNFAQTCNLLSQFLKGKGNLRDLGLEIRGKLEAPDSKHRLNVSREKPDVATAAPTIDFLGNMGKSNHSPLEQDLNFTGLVPKHTAVGSSPALADEASKEAPREAAAKTAPLTIFYSGKVMVFDDFPADQAAAVLTLARKVSFQNATSGVFQTVTADVQPTSVSNRTPQVLSRPSGPNVSDLPIARRSSLHRFLEKRKDRSVARAPYQLLHNPLPSSSSSSSKDEVLDLNFKL</sequence>
<dbReference type="Proteomes" id="UP000595140">
    <property type="component" value="Unassembled WGS sequence"/>
</dbReference>
<feature type="domain" description="Tify" evidence="4">
    <location>
        <begin position="120"/>
        <end position="155"/>
    </location>
</feature>
<dbReference type="InterPro" id="IPR018467">
    <property type="entry name" value="CCT_CS"/>
</dbReference>
<dbReference type="GO" id="GO:0005634">
    <property type="term" value="C:nucleus"/>
    <property type="evidence" value="ECO:0007669"/>
    <property type="project" value="UniProtKB-SubCell"/>
</dbReference>
<dbReference type="PANTHER" id="PTHR33077">
    <property type="entry name" value="PROTEIN TIFY 4A-RELATED-RELATED"/>
    <property type="match status" value="1"/>
</dbReference>
<proteinExistence type="inferred from homology"/>
<feature type="region of interest" description="Disordered" evidence="3">
    <location>
        <begin position="221"/>
        <end position="248"/>
    </location>
</feature>
<accession>A0A484NGA1</accession>
<evidence type="ECO:0000256" key="3">
    <source>
        <dbReference type="SAM" id="MobiDB-lite"/>
    </source>
</evidence>
<keyword evidence="2" id="KW-1184">Jasmonic acid signaling pathway</keyword>
<dbReference type="InterPro" id="IPR010399">
    <property type="entry name" value="Tify_dom"/>
</dbReference>
<evidence type="ECO:0000259" key="4">
    <source>
        <dbReference type="PROSITE" id="PS51320"/>
    </source>
</evidence>
<evidence type="ECO:0000256" key="1">
    <source>
        <dbReference type="ARBA" id="ARBA00008614"/>
    </source>
</evidence>
<comment type="domain">
    <text evidence="2">The jas domain is required for interaction with COI1.</text>
</comment>
<comment type="function">
    <text evidence="2">Repressor of jasmonate responses.</text>
</comment>
<dbReference type="AlphaFoldDB" id="A0A484NGA1"/>
<dbReference type="GO" id="GO:2000022">
    <property type="term" value="P:regulation of jasmonic acid mediated signaling pathway"/>
    <property type="evidence" value="ECO:0007669"/>
    <property type="project" value="UniProtKB-UniRule"/>
</dbReference>
<dbReference type="InterPro" id="IPR040390">
    <property type="entry name" value="TIFY/JAZ"/>
</dbReference>
<dbReference type="GO" id="GO:0031347">
    <property type="term" value="P:regulation of defense response"/>
    <property type="evidence" value="ECO:0007669"/>
    <property type="project" value="UniProtKB-UniRule"/>
</dbReference>
<comment type="subcellular location">
    <subcellularLocation>
        <location evidence="2">Nucleus</location>
    </subcellularLocation>
</comment>
<dbReference type="SMART" id="SM00979">
    <property type="entry name" value="TIFY"/>
    <property type="match status" value="1"/>
</dbReference>
<dbReference type="OrthoDB" id="1937734at2759"/>
<comment type="similarity">
    <text evidence="1 2">Belongs to the TIFY/JAZ family.</text>
</comment>
<dbReference type="Pfam" id="PF06200">
    <property type="entry name" value="tify"/>
    <property type="match status" value="1"/>
</dbReference>
<gene>
    <name evidence="5" type="ORF">CCAM_LOCUS41916</name>
</gene>
<organism evidence="5 6">
    <name type="scientific">Cuscuta campestris</name>
    <dbReference type="NCBI Taxonomy" id="132261"/>
    <lineage>
        <taxon>Eukaryota</taxon>
        <taxon>Viridiplantae</taxon>
        <taxon>Streptophyta</taxon>
        <taxon>Embryophyta</taxon>
        <taxon>Tracheophyta</taxon>
        <taxon>Spermatophyta</taxon>
        <taxon>Magnoliopsida</taxon>
        <taxon>eudicotyledons</taxon>
        <taxon>Gunneridae</taxon>
        <taxon>Pentapetalae</taxon>
        <taxon>asterids</taxon>
        <taxon>lamiids</taxon>
        <taxon>Solanales</taxon>
        <taxon>Convolvulaceae</taxon>
        <taxon>Cuscuteae</taxon>
        <taxon>Cuscuta</taxon>
        <taxon>Cuscuta subgen. Grammica</taxon>
        <taxon>Cuscuta sect. Cleistogrammica</taxon>
    </lineage>
</organism>
<feature type="region of interest" description="Disordered" evidence="3">
    <location>
        <begin position="177"/>
        <end position="198"/>
    </location>
</feature>
<reference evidence="5 6" key="1">
    <citation type="submission" date="2018-04" db="EMBL/GenBank/DDBJ databases">
        <authorList>
            <person name="Vogel A."/>
        </authorList>
    </citation>
    <scope>NUCLEOTIDE SEQUENCE [LARGE SCALE GENOMIC DNA]</scope>
</reference>
<evidence type="ECO:0000313" key="6">
    <source>
        <dbReference type="Proteomes" id="UP000595140"/>
    </source>
</evidence>
<dbReference type="PANTHER" id="PTHR33077:SF52">
    <property type="entry name" value="PROTEIN TIFY 11D"/>
    <property type="match status" value="1"/>
</dbReference>
<feature type="compositionally biased region" description="Polar residues" evidence="3">
    <location>
        <begin position="177"/>
        <end position="193"/>
    </location>
</feature>
<evidence type="ECO:0000313" key="5">
    <source>
        <dbReference type="EMBL" id="VFR00141.1"/>
    </source>
</evidence>
<dbReference type="EMBL" id="OOIL02006674">
    <property type="protein sequence ID" value="VFR00141.1"/>
    <property type="molecule type" value="Genomic_DNA"/>
</dbReference>
<protein>
    <recommendedName>
        <fullName evidence="2">Protein TIFY</fullName>
    </recommendedName>
    <alternativeName>
        <fullName evidence="2">Jasmonate ZIM domain-containing protein</fullName>
    </alternativeName>
</protein>
<name>A0A484NGA1_9ASTE</name>